<dbReference type="InterPro" id="IPR039420">
    <property type="entry name" value="WalR-like"/>
</dbReference>
<organism evidence="10 11">
    <name type="scientific">Thermosporothrix hazakensis</name>
    <dbReference type="NCBI Taxonomy" id="644383"/>
    <lineage>
        <taxon>Bacteria</taxon>
        <taxon>Bacillati</taxon>
        <taxon>Chloroflexota</taxon>
        <taxon>Ktedonobacteria</taxon>
        <taxon>Ktedonobacterales</taxon>
        <taxon>Thermosporotrichaceae</taxon>
        <taxon>Thermosporothrix</taxon>
    </lineage>
</organism>
<dbReference type="GO" id="GO:0000156">
    <property type="term" value="F:phosphorelay response regulator activity"/>
    <property type="evidence" value="ECO:0007669"/>
    <property type="project" value="TreeGrafter"/>
</dbReference>
<dbReference type="PROSITE" id="PS51755">
    <property type="entry name" value="OMPR_PHOB"/>
    <property type="match status" value="1"/>
</dbReference>
<comment type="caution">
    <text evidence="10">The sequence shown here is derived from an EMBL/GenBank/DDBJ whole genome shotgun (WGS) entry which is preliminary data.</text>
</comment>
<reference evidence="10 11" key="1">
    <citation type="submission" date="2018-06" db="EMBL/GenBank/DDBJ databases">
        <title>Genomic Encyclopedia of Archaeal and Bacterial Type Strains, Phase II (KMG-II): from individual species to whole genera.</title>
        <authorList>
            <person name="Goeker M."/>
        </authorList>
    </citation>
    <scope>NUCLEOTIDE SEQUENCE [LARGE SCALE GENOMIC DNA]</scope>
    <source>
        <strain evidence="10 11">ATCC BAA-1881</strain>
    </source>
</reference>
<dbReference type="SUPFAM" id="SSF46894">
    <property type="entry name" value="C-terminal effector domain of the bipartite response regulators"/>
    <property type="match status" value="1"/>
</dbReference>
<dbReference type="CDD" id="cd17574">
    <property type="entry name" value="REC_OmpR"/>
    <property type="match status" value="1"/>
</dbReference>
<dbReference type="Gene3D" id="1.10.10.10">
    <property type="entry name" value="Winged helix-like DNA-binding domain superfamily/Winged helix DNA-binding domain"/>
    <property type="match status" value="1"/>
</dbReference>
<dbReference type="Gene3D" id="6.10.250.690">
    <property type="match status" value="1"/>
</dbReference>
<dbReference type="AlphaFoldDB" id="A0A326U258"/>
<dbReference type="InterPro" id="IPR001867">
    <property type="entry name" value="OmpR/PhoB-type_DNA-bd"/>
</dbReference>
<gene>
    <name evidence="10" type="ORF">EI42_04758</name>
</gene>
<dbReference type="EMBL" id="QKUF01000023">
    <property type="protein sequence ID" value="PZW24067.1"/>
    <property type="molecule type" value="Genomic_DNA"/>
</dbReference>
<evidence type="ECO:0000256" key="5">
    <source>
        <dbReference type="ARBA" id="ARBA00023163"/>
    </source>
</evidence>
<dbReference type="Pfam" id="PF00072">
    <property type="entry name" value="Response_reg"/>
    <property type="match status" value="1"/>
</dbReference>
<dbReference type="SMART" id="SM00862">
    <property type="entry name" value="Trans_reg_C"/>
    <property type="match status" value="1"/>
</dbReference>
<keyword evidence="5" id="KW-0804">Transcription</keyword>
<evidence type="ECO:0000256" key="7">
    <source>
        <dbReference type="PROSITE-ProRule" id="PRU01091"/>
    </source>
</evidence>
<keyword evidence="4 7" id="KW-0238">DNA-binding</keyword>
<evidence type="ECO:0000256" key="3">
    <source>
        <dbReference type="ARBA" id="ARBA00023015"/>
    </source>
</evidence>
<keyword evidence="2" id="KW-0902">Two-component regulatory system</keyword>
<evidence type="ECO:0000259" key="9">
    <source>
        <dbReference type="PROSITE" id="PS51755"/>
    </source>
</evidence>
<feature type="modified residue" description="4-aspartylphosphate" evidence="6">
    <location>
        <position position="55"/>
    </location>
</feature>
<dbReference type="SUPFAM" id="SSF52172">
    <property type="entry name" value="CheY-like"/>
    <property type="match status" value="1"/>
</dbReference>
<dbReference type="PANTHER" id="PTHR48111">
    <property type="entry name" value="REGULATOR OF RPOS"/>
    <property type="match status" value="1"/>
</dbReference>
<evidence type="ECO:0000313" key="10">
    <source>
        <dbReference type="EMBL" id="PZW24067.1"/>
    </source>
</evidence>
<sequence length="239" mass="27625">MLHDKHILVVDDEPGILDFIKKNLEMRSFQVSLASNGLEALDLFMRNTFALIVLDVMMPVMDGLEVCRRIRQSSTVPIIVLTALGEESDKITALDLGADDYLTKPFGVGELLARIRAVLRRNHWADTPPSVKRLRLKEIEIDFEQQRVWRNGTLVKLSPTEFGLLQTLALNPGKLFTHEALLRRVWGPEYRKEHEYLRVYIGRLRRKLEADPSHPRYFVTEPGVGYYLACQDEERRRAE</sequence>
<keyword evidence="1 6" id="KW-0597">Phosphoprotein</keyword>
<dbReference type="InterPro" id="IPR001789">
    <property type="entry name" value="Sig_transdc_resp-reg_receiver"/>
</dbReference>
<evidence type="ECO:0000313" key="11">
    <source>
        <dbReference type="Proteomes" id="UP000248806"/>
    </source>
</evidence>
<evidence type="ECO:0000256" key="4">
    <source>
        <dbReference type="ARBA" id="ARBA00023125"/>
    </source>
</evidence>
<proteinExistence type="predicted"/>
<dbReference type="GO" id="GO:0032993">
    <property type="term" value="C:protein-DNA complex"/>
    <property type="evidence" value="ECO:0007669"/>
    <property type="project" value="TreeGrafter"/>
</dbReference>
<dbReference type="GO" id="GO:0000976">
    <property type="term" value="F:transcription cis-regulatory region binding"/>
    <property type="evidence" value="ECO:0007669"/>
    <property type="project" value="TreeGrafter"/>
</dbReference>
<keyword evidence="11" id="KW-1185">Reference proteome</keyword>
<evidence type="ECO:0000256" key="1">
    <source>
        <dbReference type="ARBA" id="ARBA00022553"/>
    </source>
</evidence>
<dbReference type="Proteomes" id="UP000248806">
    <property type="component" value="Unassembled WGS sequence"/>
</dbReference>
<protein>
    <submittedName>
        <fullName evidence="10">Two-component system KDP operon response regulator KdpE</fullName>
    </submittedName>
</protein>
<keyword evidence="3" id="KW-0805">Transcription regulation</keyword>
<accession>A0A326U258</accession>
<dbReference type="PANTHER" id="PTHR48111:SF50">
    <property type="entry name" value="KDP OPERON TRANSCRIPTIONAL REGULATORY PROTEIN KDPE"/>
    <property type="match status" value="1"/>
</dbReference>
<dbReference type="CDD" id="cd00383">
    <property type="entry name" value="trans_reg_C"/>
    <property type="match status" value="1"/>
</dbReference>
<dbReference type="GO" id="GO:0005829">
    <property type="term" value="C:cytosol"/>
    <property type="evidence" value="ECO:0007669"/>
    <property type="project" value="TreeGrafter"/>
</dbReference>
<evidence type="ECO:0000256" key="2">
    <source>
        <dbReference type="ARBA" id="ARBA00023012"/>
    </source>
</evidence>
<dbReference type="OrthoDB" id="9790454at2"/>
<feature type="DNA-binding region" description="OmpR/PhoB-type" evidence="7">
    <location>
        <begin position="131"/>
        <end position="230"/>
    </location>
</feature>
<dbReference type="InterPro" id="IPR016032">
    <property type="entry name" value="Sig_transdc_resp-reg_C-effctor"/>
</dbReference>
<dbReference type="InterPro" id="IPR011006">
    <property type="entry name" value="CheY-like_superfamily"/>
</dbReference>
<dbReference type="GO" id="GO:0006355">
    <property type="term" value="P:regulation of DNA-templated transcription"/>
    <property type="evidence" value="ECO:0007669"/>
    <property type="project" value="InterPro"/>
</dbReference>
<evidence type="ECO:0000259" key="8">
    <source>
        <dbReference type="PROSITE" id="PS50110"/>
    </source>
</evidence>
<dbReference type="PROSITE" id="PS50110">
    <property type="entry name" value="RESPONSE_REGULATORY"/>
    <property type="match status" value="1"/>
</dbReference>
<dbReference type="SMART" id="SM00448">
    <property type="entry name" value="REC"/>
    <property type="match status" value="1"/>
</dbReference>
<feature type="domain" description="OmpR/PhoB-type" evidence="9">
    <location>
        <begin position="131"/>
        <end position="230"/>
    </location>
</feature>
<dbReference type="InterPro" id="IPR036388">
    <property type="entry name" value="WH-like_DNA-bd_sf"/>
</dbReference>
<evidence type="ECO:0000256" key="6">
    <source>
        <dbReference type="PROSITE-ProRule" id="PRU00169"/>
    </source>
</evidence>
<dbReference type="FunFam" id="3.40.50.2300:FF:000001">
    <property type="entry name" value="DNA-binding response regulator PhoB"/>
    <property type="match status" value="1"/>
</dbReference>
<name>A0A326U258_THEHA</name>
<dbReference type="RefSeq" id="WP_111325063.1">
    <property type="nucleotide sequence ID" value="NZ_BIFX01000002.1"/>
</dbReference>
<dbReference type="Pfam" id="PF00486">
    <property type="entry name" value="Trans_reg_C"/>
    <property type="match status" value="1"/>
</dbReference>
<feature type="domain" description="Response regulatory" evidence="8">
    <location>
        <begin position="6"/>
        <end position="119"/>
    </location>
</feature>
<dbReference type="Gene3D" id="3.40.50.2300">
    <property type="match status" value="1"/>
</dbReference>